<dbReference type="EMBL" id="JAMZIH010001423">
    <property type="protein sequence ID" value="KAJ1678208.1"/>
    <property type="molecule type" value="Genomic_DNA"/>
</dbReference>
<dbReference type="Proteomes" id="UP001145114">
    <property type="component" value="Unassembled WGS sequence"/>
</dbReference>
<gene>
    <name evidence="1" type="ORF">EV182_004556</name>
</gene>
<organism evidence="1 2">
    <name type="scientific">Spiromyces aspiralis</name>
    <dbReference type="NCBI Taxonomy" id="68401"/>
    <lineage>
        <taxon>Eukaryota</taxon>
        <taxon>Fungi</taxon>
        <taxon>Fungi incertae sedis</taxon>
        <taxon>Zoopagomycota</taxon>
        <taxon>Kickxellomycotina</taxon>
        <taxon>Kickxellomycetes</taxon>
        <taxon>Kickxellales</taxon>
        <taxon>Kickxellaceae</taxon>
        <taxon>Spiromyces</taxon>
    </lineage>
</organism>
<reference evidence="1" key="1">
    <citation type="submission" date="2022-06" db="EMBL/GenBank/DDBJ databases">
        <title>Phylogenomic reconstructions and comparative analyses of Kickxellomycotina fungi.</title>
        <authorList>
            <person name="Reynolds N.K."/>
            <person name="Stajich J.E."/>
            <person name="Barry K."/>
            <person name="Grigoriev I.V."/>
            <person name="Crous P."/>
            <person name="Smith M.E."/>
        </authorList>
    </citation>
    <scope>NUCLEOTIDE SEQUENCE</scope>
    <source>
        <strain evidence="1">RSA 2271</strain>
    </source>
</reference>
<sequence length="172" mass="19966">MSEFKYPSIHDFPPFFTKQPTETTWNDQKRLWSGLILDYCRHHRLHTLRLSEALKTPLFSNSSIQLLEIIDFMVTNGDAEWTGKKKDKSSCIIYWRKPGEWADLIYQWVQDHGFVNTVMTAYELANGEDTADQEFHGIERDVLQKAIDILVSRGKAQVIQSASSDDFGVKFF</sequence>
<keyword evidence="2" id="KW-1185">Reference proteome</keyword>
<proteinExistence type="predicted"/>
<evidence type="ECO:0000313" key="2">
    <source>
        <dbReference type="Proteomes" id="UP001145114"/>
    </source>
</evidence>
<name>A0ACC1HNS4_9FUNG</name>
<evidence type="ECO:0000313" key="1">
    <source>
        <dbReference type="EMBL" id="KAJ1678208.1"/>
    </source>
</evidence>
<comment type="caution">
    <text evidence="1">The sequence shown here is derived from an EMBL/GenBank/DDBJ whole genome shotgun (WGS) entry which is preliminary data.</text>
</comment>
<protein>
    <submittedName>
        <fullName evidence="1">Uncharacterized protein</fullName>
    </submittedName>
</protein>
<accession>A0ACC1HNS4</accession>